<evidence type="ECO:0000256" key="1">
    <source>
        <dbReference type="ARBA" id="ARBA00004604"/>
    </source>
</evidence>
<dbReference type="EMBL" id="JAUIRO010000002">
    <property type="protein sequence ID" value="KAK0728034.1"/>
    <property type="molecule type" value="Genomic_DNA"/>
</dbReference>
<dbReference type="AlphaFoldDB" id="A0AA40B5J9"/>
<keyword evidence="3" id="KW-0690">Ribosome biogenesis</keyword>
<feature type="compositionally biased region" description="Acidic residues" evidence="6">
    <location>
        <begin position="152"/>
        <end position="162"/>
    </location>
</feature>
<name>A0AA40B5J9_9PEZI</name>
<feature type="compositionally biased region" description="Acidic residues" evidence="6">
    <location>
        <begin position="99"/>
        <end position="117"/>
    </location>
</feature>
<evidence type="ECO:0000256" key="2">
    <source>
        <dbReference type="ARBA" id="ARBA00007336"/>
    </source>
</evidence>
<keyword evidence="4" id="KW-0175">Coiled coil</keyword>
<feature type="compositionally biased region" description="Basic residues" evidence="6">
    <location>
        <begin position="441"/>
        <end position="456"/>
    </location>
</feature>
<feature type="compositionally biased region" description="Acidic residues" evidence="6">
    <location>
        <begin position="130"/>
        <end position="141"/>
    </location>
</feature>
<dbReference type="GO" id="GO:0034399">
    <property type="term" value="C:nuclear periphery"/>
    <property type="evidence" value="ECO:0007669"/>
    <property type="project" value="TreeGrafter"/>
</dbReference>
<feature type="compositionally biased region" description="Basic residues" evidence="6">
    <location>
        <begin position="20"/>
        <end position="31"/>
    </location>
</feature>
<dbReference type="PANTHER" id="PTHR13028:SF0">
    <property type="entry name" value="RRNA-PROCESSING PROTEIN EBP2-RELATED"/>
    <property type="match status" value="1"/>
</dbReference>
<keyword evidence="8" id="KW-1185">Reference proteome</keyword>
<comment type="caution">
    <text evidence="7">The sequence shown here is derived from an EMBL/GenBank/DDBJ whole genome shotgun (WGS) entry which is preliminary data.</text>
</comment>
<dbReference type="GO" id="GO:0030687">
    <property type="term" value="C:preribosome, large subunit precursor"/>
    <property type="evidence" value="ECO:0007669"/>
    <property type="project" value="TreeGrafter"/>
</dbReference>
<comment type="similarity">
    <text evidence="2">Belongs to the EBP2 family.</text>
</comment>
<keyword evidence="5" id="KW-0539">Nucleus</keyword>
<feature type="region of interest" description="Disordered" evidence="6">
    <location>
        <begin position="1"/>
        <end position="170"/>
    </location>
</feature>
<dbReference type="InterPro" id="IPR008610">
    <property type="entry name" value="Ebp2"/>
</dbReference>
<evidence type="ECO:0000256" key="5">
    <source>
        <dbReference type="ARBA" id="ARBA00023242"/>
    </source>
</evidence>
<sequence length="456" mass="48919">MGKKKTISRVEGASKEKKNVKAKPVKQKADKKKTTPPAPVADEMEVDKVADDEWEDEDDGADADADASTVPPRSANKKDKKQKKTKTSKQQTPVPPAAEADEQDDDDSGSDDDEDNEMIGYDNHGIDLAGIDDSDSDSELEKEDKDGQDNGNDSEDEIDVDDLSISGSEDGENMRALTRIRETINNKDALLASLKRIALDVTPGVVPFAVHQSVVAPTTTQSTMGDAAVDDDLARELAFMNQAMGAARTARALLRKEGVPFTRPVDYFAETLRSDATMELVKAKMVEEATAKKASAEARKLRDLKKFGKQVQVAKQQERAKEKREVLSKIDQLKKKRKEGASAALGANETEDMFDVAVDNELGDSSKGNKRSAGGDSGGRPNKRVKKDTKFGYGGKKRHAKSGDATSSGDLSTFSAKRMKSTSGGRPGGAGGKPGGGGGHKAPRLGKSRRKAAGRK</sequence>
<feature type="compositionally biased region" description="Acidic residues" evidence="6">
    <location>
        <begin position="52"/>
        <end position="65"/>
    </location>
</feature>
<dbReference type="RefSeq" id="XP_060300889.1">
    <property type="nucleotide sequence ID" value="XM_060441352.1"/>
</dbReference>
<dbReference type="GO" id="GO:0005730">
    <property type="term" value="C:nucleolus"/>
    <property type="evidence" value="ECO:0007669"/>
    <property type="project" value="UniProtKB-SubCell"/>
</dbReference>
<feature type="compositionally biased region" description="Polar residues" evidence="6">
    <location>
        <begin position="404"/>
        <end position="415"/>
    </location>
</feature>
<gene>
    <name evidence="7" type="ORF">B0T26DRAFT_696586</name>
</gene>
<dbReference type="Pfam" id="PF05890">
    <property type="entry name" value="Ebp2"/>
    <property type="match status" value="1"/>
</dbReference>
<evidence type="ECO:0000313" key="7">
    <source>
        <dbReference type="EMBL" id="KAK0728034.1"/>
    </source>
</evidence>
<dbReference type="Proteomes" id="UP001172101">
    <property type="component" value="Unassembled WGS sequence"/>
</dbReference>
<dbReference type="GO" id="GO:0006364">
    <property type="term" value="P:rRNA processing"/>
    <property type="evidence" value="ECO:0007669"/>
    <property type="project" value="TreeGrafter"/>
</dbReference>
<protein>
    <submittedName>
        <fullName evidence="7">Eukaryotic rRNA processing protein EBP2-domain-containing protein</fullName>
    </submittedName>
</protein>
<feature type="region of interest" description="Disordered" evidence="6">
    <location>
        <begin position="352"/>
        <end position="456"/>
    </location>
</feature>
<accession>A0AA40B5J9</accession>
<evidence type="ECO:0000256" key="3">
    <source>
        <dbReference type="ARBA" id="ARBA00022517"/>
    </source>
</evidence>
<organism evidence="7 8">
    <name type="scientific">Lasiosphaeria miniovina</name>
    <dbReference type="NCBI Taxonomy" id="1954250"/>
    <lineage>
        <taxon>Eukaryota</taxon>
        <taxon>Fungi</taxon>
        <taxon>Dikarya</taxon>
        <taxon>Ascomycota</taxon>
        <taxon>Pezizomycotina</taxon>
        <taxon>Sordariomycetes</taxon>
        <taxon>Sordariomycetidae</taxon>
        <taxon>Sordariales</taxon>
        <taxon>Lasiosphaeriaceae</taxon>
        <taxon>Lasiosphaeria</taxon>
    </lineage>
</organism>
<evidence type="ECO:0000313" key="8">
    <source>
        <dbReference type="Proteomes" id="UP001172101"/>
    </source>
</evidence>
<evidence type="ECO:0000256" key="4">
    <source>
        <dbReference type="ARBA" id="ARBA00023054"/>
    </source>
</evidence>
<proteinExistence type="inferred from homology"/>
<dbReference type="PANTHER" id="PTHR13028">
    <property type="entry name" value="RRNA PROCESSING PROTEIN EBNA1-BINDING PROTEIN-RELATED"/>
    <property type="match status" value="1"/>
</dbReference>
<reference evidence="7" key="1">
    <citation type="submission" date="2023-06" db="EMBL/GenBank/DDBJ databases">
        <title>Genome-scale phylogeny and comparative genomics of the fungal order Sordariales.</title>
        <authorList>
            <consortium name="Lawrence Berkeley National Laboratory"/>
            <person name="Hensen N."/>
            <person name="Bonometti L."/>
            <person name="Westerberg I."/>
            <person name="Brannstrom I.O."/>
            <person name="Guillou S."/>
            <person name="Cros-Aarteil S."/>
            <person name="Calhoun S."/>
            <person name="Haridas S."/>
            <person name="Kuo A."/>
            <person name="Mondo S."/>
            <person name="Pangilinan J."/>
            <person name="Riley R."/>
            <person name="LaButti K."/>
            <person name="Andreopoulos B."/>
            <person name="Lipzen A."/>
            <person name="Chen C."/>
            <person name="Yanf M."/>
            <person name="Daum C."/>
            <person name="Ng V."/>
            <person name="Clum A."/>
            <person name="Steindorff A."/>
            <person name="Ohm R."/>
            <person name="Martin F."/>
            <person name="Silar P."/>
            <person name="Natvig D."/>
            <person name="Lalanne C."/>
            <person name="Gautier V."/>
            <person name="Ament-velasquez S.L."/>
            <person name="Kruys A."/>
            <person name="Hutchinson M.I."/>
            <person name="Powell A.J."/>
            <person name="Barry K."/>
            <person name="Miller A.N."/>
            <person name="Grigoriev I.V."/>
            <person name="Debuchy R."/>
            <person name="Gladieux P."/>
            <person name="Thoren M.H."/>
            <person name="Johannesson H."/>
        </authorList>
    </citation>
    <scope>NUCLEOTIDE SEQUENCE</scope>
    <source>
        <strain evidence="7">SMH2392-1A</strain>
    </source>
</reference>
<evidence type="ECO:0000256" key="6">
    <source>
        <dbReference type="SAM" id="MobiDB-lite"/>
    </source>
</evidence>
<dbReference type="GeneID" id="85324622"/>
<feature type="compositionally biased region" description="Gly residues" evidence="6">
    <location>
        <begin position="425"/>
        <end position="440"/>
    </location>
</feature>
<feature type="compositionally biased region" description="Basic residues" evidence="6">
    <location>
        <begin position="78"/>
        <end position="87"/>
    </location>
</feature>
<comment type="subcellular location">
    <subcellularLocation>
        <location evidence="1">Nucleus</location>
        <location evidence="1">Nucleolus</location>
    </subcellularLocation>
</comment>
<dbReference type="GO" id="GO:0042273">
    <property type="term" value="P:ribosomal large subunit biogenesis"/>
    <property type="evidence" value="ECO:0007669"/>
    <property type="project" value="TreeGrafter"/>
</dbReference>